<dbReference type="GO" id="GO:0051127">
    <property type="term" value="P:positive regulation of actin nucleation"/>
    <property type="evidence" value="ECO:0007669"/>
    <property type="project" value="UniProtKB-ARBA"/>
</dbReference>
<name>A0ABC8TZC0_9AQUA</name>
<feature type="region of interest" description="Disordered" evidence="7">
    <location>
        <begin position="532"/>
        <end position="551"/>
    </location>
</feature>
<feature type="region of interest" description="Disordered" evidence="7">
    <location>
        <begin position="180"/>
        <end position="205"/>
    </location>
</feature>
<comment type="similarity">
    <text evidence="2 6">Belongs to the SCAR/WAVE family.</text>
</comment>
<feature type="region of interest" description="Disordered" evidence="7">
    <location>
        <begin position="366"/>
        <end position="386"/>
    </location>
</feature>
<dbReference type="PANTHER" id="PTHR12902">
    <property type="entry name" value="WASP-1"/>
    <property type="match status" value="1"/>
</dbReference>
<evidence type="ECO:0000256" key="1">
    <source>
        <dbReference type="ARBA" id="ARBA00004245"/>
    </source>
</evidence>
<dbReference type="Gene3D" id="1.20.5.340">
    <property type="match status" value="1"/>
</dbReference>
<dbReference type="GO" id="GO:0030036">
    <property type="term" value="P:actin cytoskeleton organization"/>
    <property type="evidence" value="ECO:0007669"/>
    <property type="project" value="UniProtKB-UniRule"/>
</dbReference>
<feature type="region of interest" description="Disordered" evidence="7">
    <location>
        <begin position="435"/>
        <end position="479"/>
    </location>
</feature>
<dbReference type="Proteomes" id="UP001642360">
    <property type="component" value="Unassembled WGS sequence"/>
</dbReference>
<dbReference type="GO" id="GO:0005856">
    <property type="term" value="C:cytoskeleton"/>
    <property type="evidence" value="ECO:0007669"/>
    <property type="project" value="UniProtKB-SubCell"/>
</dbReference>
<dbReference type="PANTHER" id="PTHR12902:SF1">
    <property type="entry name" value="WISKOTT-ALDRICH SYNDROME PROTEIN FAMILY MEMBER"/>
    <property type="match status" value="1"/>
</dbReference>
<sequence>MPLSRYQIRNEYSLADPELYKAADKDDPEALLEGVAMAGLVGVLRQLGDLAEFAAEIFHNLHEEVMATAARGHGLMLRVQQLEAEFPSIEKAFLSQTSYSSYFYDTGVDWHPSLRMDQNLITQGDLPRFIMDSYEECRGPPRLFLLDKFDVAGAGACLKRYTDPSFFKFEASSSGMRNAEVQREKKIRKAKKKGSRWRNGETPEISSKSHAKLHQLFLEECVGNGIGDPARRVKLKRRLNGFPFDSKSGKSYMEKFLKTPSPDHKEVHEISVSSSPLKLSPCSTGDSGPEVLEIIAVGYNEGSVQRKSSPSSSNIRGTVLNPFMHQLSEDATDGVILTVPEPSPHFEADNISPTLHKLVDEKEIVVDEESKVDDSLDSDQSDDVGSEIDSYMDALATMESEMETDSEFRAKNDLGFLNSGKQGTDSDANEHLQAHFSDSQSTGNSTASDDWNSSSRKGISSLSYSDTPSTLAENSPSDEDVSAKLLSSTKILEPQIIGMPSDQLFVNEEIPVIQPPELVASGGASVEVGEIPSDRADAGEPSSGSHTTDLAPKLLTVGPGALLMEGTLVVSELGETVSNYEELNTRFSGKIGTNLSDSLSCTPDLVDVRSETRDDFPPTVSAENHPMDELDEEDPNVFPDASIHSLSILEGTVQKQSSESLSDDVSQTEHAESNCAKNLVNSLTSSPHSVMSQVEEELFVQTLPEVETYNPDVKHGIISEVDVVPLDREVAVVSEADAILSDGEVALNCNPVVDSPCTSNVVVKQVSEILDDVPPLNLDSAELGVSGSGESTLDEALSTKDGEELGESTLKMDLIGSIAGTREFLSDISNSTNPVSLTEVHLHLDEKETETAQFEHVLVAAALASADNDVSDEDADSPSINLKMLQEKSLSCPGDGDWCALETVEACLSENYEESKKQEEVNQQAFASPDLDTILCSTASSDHLESELLSRVPDYFLAAKAENSLHLDDAPIIPSSSRHSGSDSESVSPQLDDFIENMEDASTSILKQQAVASSVPDSILSNTLPCDQSNSEFLNIVSDSSLAAEAKNCLHLDDSATVPSSSELGGHDSKPKSLQHSSLTEELRTPPEQNVNSQADQPNVELLSVTKSSSESFSLPRQIELPNEMDHESHFGACSKSRPMDLPSHSSGVDPLPESASHKLDVLDQATDPSISFFPGLVPLPELSQINLEEIPPLPPLPPVQWRIGKLLHTSPASVRDAAQYNVDSLPSILPSAAEEKAQLGYPTQGQVIQPSGSSLPPSAVEDKNSQHVYEHLAGNVVQSDQLSLQIPTILNHRNSEDNFITSCKTQSLDPLLTLPARYGEMPQHSSHAVESGMTRPSVDSILTLTNAGDAASTYEPVSSHQKPFQQQQLVAPEMSFEVEKLEQSSGILEGKVVNPYNRLVSQPSEEYGQTHHVFLTSEEEIAWSAVESEKPNGNGSSKLPRPRNPLIDAVAAHDKSKMRKVTERVQPQMQKENERDSLLEQIRTK</sequence>
<keyword evidence="6" id="KW-0009">Actin-binding</keyword>
<dbReference type="Gene3D" id="6.10.280.150">
    <property type="match status" value="1"/>
</dbReference>
<evidence type="ECO:0000256" key="4">
    <source>
        <dbReference type="ARBA" id="ARBA00023212"/>
    </source>
</evidence>
<feature type="non-terminal residue" evidence="8">
    <location>
        <position position="1486"/>
    </location>
</feature>
<feature type="region of interest" description="Disordered" evidence="7">
    <location>
        <begin position="1130"/>
        <end position="1151"/>
    </location>
</feature>
<comment type="subcellular location">
    <subcellularLocation>
        <location evidence="1 6">Cytoplasm</location>
        <location evidence="1 6">Cytoskeleton</location>
    </subcellularLocation>
</comment>
<evidence type="ECO:0000256" key="6">
    <source>
        <dbReference type="RuleBase" id="RU367034"/>
    </source>
</evidence>
<evidence type="ECO:0000256" key="3">
    <source>
        <dbReference type="ARBA" id="ARBA00022490"/>
    </source>
</evidence>
<dbReference type="GO" id="GO:0003779">
    <property type="term" value="F:actin binding"/>
    <property type="evidence" value="ECO:0007669"/>
    <property type="project" value="UniProtKB-UniRule"/>
</dbReference>
<feature type="compositionally biased region" description="Polar residues" evidence="7">
    <location>
        <begin position="1087"/>
        <end position="1097"/>
    </location>
</feature>
<evidence type="ECO:0000256" key="2">
    <source>
        <dbReference type="ARBA" id="ARBA00006993"/>
    </source>
</evidence>
<keyword evidence="4 6" id="KW-0206">Cytoskeleton</keyword>
<feature type="compositionally biased region" description="Polar residues" evidence="7">
    <location>
        <begin position="436"/>
        <end position="475"/>
    </location>
</feature>
<comment type="function">
    <text evidence="5">Involved in regulation of actin and microtubule organization. Part of a WAVE complex that activates the Arp2/3 complex. Regulates trichome branch positioning and expansion.</text>
</comment>
<evidence type="ECO:0000256" key="7">
    <source>
        <dbReference type="SAM" id="MobiDB-lite"/>
    </source>
</evidence>
<gene>
    <name evidence="8" type="ORF">ILEXP_LOCUS42507</name>
</gene>
<feature type="compositionally biased region" description="Basic and acidic residues" evidence="7">
    <location>
        <begin position="1472"/>
        <end position="1486"/>
    </location>
</feature>
<feature type="compositionally biased region" description="Basic and acidic residues" evidence="7">
    <location>
        <begin position="1452"/>
        <end position="1464"/>
    </location>
</feature>
<reference evidence="8 9" key="1">
    <citation type="submission" date="2024-02" db="EMBL/GenBank/DDBJ databases">
        <authorList>
            <person name="Vignale AGUSTIN F."/>
            <person name="Sosa J E."/>
            <person name="Modenutti C."/>
        </authorList>
    </citation>
    <scope>NUCLEOTIDE SEQUENCE [LARGE SCALE GENOMIC DNA]</scope>
</reference>
<protein>
    <recommendedName>
        <fullName evidence="6">Protein SCAR</fullName>
    </recommendedName>
    <alternativeName>
        <fullName evidence="6">Protein WAVE</fullName>
    </alternativeName>
</protein>
<proteinExistence type="inferred from homology"/>
<feature type="compositionally biased region" description="Acidic residues" evidence="7">
    <location>
        <begin position="375"/>
        <end position="386"/>
    </location>
</feature>
<comment type="caution">
    <text evidence="8">The sequence shown here is derived from an EMBL/GenBank/DDBJ whole genome shotgun (WGS) entry which is preliminary data.</text>
</comment>
<dbReference type="GO" id="GO:0005737">
    <property type="term" value="C:cytoplasm"/>
    <property type="evidence" value="ECO:0007669"/>
    <property type="project" value="UniProtKB-ARBA"/>
</dbReference>
<evidence type="ECO:0000313" key="9">
    <source>
        <dbReference type="Proteomes" id="UP001642360"/>
    </source>
</evidence>
<feature type="compositionally biased region" description="Basic residues" evidence="7">
    <location>
        <begin position="185"/>
        <end position="196"/>
    </location>
</feature>
<organism evidence="8 9">
    <name type="scientific">Ilex paraguariensis</name>
    <name type="common">yerba mate</name>
    <dbReference type="NCBI Taxonomy" id="185542"/>
    <lineage>
        <taxon>Eukaryota</taxon>
        <taxon>Viridiplantae</taxon>
        <taxon>Streptophyta</taxon>
        <taxon>Embryophyta</taxon>
        <taxon>Tracheophyta</taxon>
        <taxon>Spermatophyta</taxon>
        <taxon>Magnoliopsida</taxon>
        <taxon>eudicotyledons</taxon>
        <taxon>Gunneridae</taxon>
        <taxon>Pentapetalae</taxon>
        <taxon>asterids</taxon>
        <taxon>campanulids</taxon>
        <taxon>Aquifoliales</taxon>
        <taxon>Aquifoliaceae</taxon>
        <taxon>Ilex</taxon>
    </lineage>
</organism>
<feature type="region of interest" description="Disordered" evidence="7">
    <location>
        <begin position="1056"/>
        <end position="1097"/>
    </location>
</feature>
<feature type="region of interest" description="Disordered" evidence="7">
    <location>
        <begin position="1429"/>
        <end position="1486"/>
    </location>
</feature>
<dbReference type="FunFam" id="1.20.5.340:FF:000045">
    <property type="entry name" value="SCAR family protein"/>
    <property type="match status" value="1"/>
</dbReference>
<dbReference type="EMBL" id="CAUOFW020006064">
    <property type="protein sequence ID" value="CAK9172826.1"/>
    <property type="molecule type" value="Genomic_DNA"/>
</dbReference>
<keyword evidence="9" id="KW-1185">Reference proteome</keyword>
<accession>A0ABC8TZC0</accession>
<evidence type="ECO:0000313" key="8">
    <source>
        <dbReference type="EMBL" id="CAK9172826.1"/>
    </source>
</evidence>
<keyword evidence="3 6" id="KW-0963">Cytoplasm</keyword>
<evidence type="ECO:0000256" key="5">
    <source>
        <dbReference type="ARBA" id="ARBA00055640"/>
    </source>
</evidence>
<dbReference type="InterPro" id="IPR028288">
    <property type="entry name" value="SCAR/WAVE_fam"/>
</dbReference>
<feature type="region of interest" description="Disordered" evidence="7">
    <location>
        <begin position="609"/>
        <end position="630"/>
    </location>
</feature>